<dbReference type="SUPFAM" id="SSF52540">
    <property type="entry name" value="P-loop containing nucleoside triphosphate hydrolases"/>
    <property type="match status" value="1"/>
</dbReference>
<dbReference type="InterPro" id="IPR013159">
    <property type="entry name" value="DnaA_C"/>
</dbReference>
<dbReference type="GO" id="GO:0008289">
    <property type="term" value="F:lipid binding"/>
    <property type="evidence" value="ECO:0007669"/>
    <property type="project" value="UniProtKB-KW"/>
</dbReference>
<comment type="function">
    <text evidence="8 10">Plays an essential role in the initiation and regulation of chromosomal replication. ATP-DnaA binds to the origin of replication (oriC) to initiate formation of the DNA replication initiation complex once per cell cycle. Binds the DnaA box (a 9 base pair repeat at the origin) and separates the double-stranded (ds)DNA. Forms a right-handed helical filament on oriC DNA; dsDNA binds to the exterior of the filament while single-stranded (ss)DNA is stabiized in the filament's interior. The ATP-DnaA-oriC complex binds and stabilizes one strand of the AT-rich DNA unwinding element (DUE), permitting loading of DNA polymerase. After initiation quickly degrades to an ADP-DnaA complex that is not apt for DNA replication. Binds acidic phospholipids.</text>
</comment>
<dbReference type="EMBL" id="CP016908">
    <property type="protein sequence ID" value="APS00959.1"/>
    <property type="molecule type" value="Genomic_DNA"/>
</dbReference>
<keyword evidence="4 8" id="KW-0547">Nucleotide-binding</keyword>
<dbReference type="PANTHER" id="PTHR30050:SF2">
    <property type="entry name" value="CHROMOSOMAL REPLICATION INITIATOR PROTEIN DNAA"/>
    <property type="match status" value="1"/>
</dbReference>
<feature type="region of interest" description="Disordered" evidence="12">
    <location>
        <begin position="98"/>
        <end position="148"/>
    </location>
</feature>
<dbReference type="OrthoDB" id="9807019at2"/>
<evidence type="ECO:0000256" key="3">
    <source>
        <dbReference type="ARBA" id="ARBA00022705"/>
    </source>
</evidence>
<feature type="binding site" evidence="8">
    <location>
        <position position="204"/>
    </location>
    <ligand>
        <name>ATP</name>
        <dbReference type="ChEBI" id="CHEBI:30616"/>
    </ligand>
</feature>
<dbReference type="Gene3D" id="1.10.8.60">
    <property type="match status" value="1"/>
</dbReference>
<comment type="subcellular location">
    <subcellularLocation>
        <location evidence="8">Cytoplasm</location>
    </subcellularLocation>
</comment>
<evidence type="ECO:0000256" key="1">
    <source>
        <dbReference type="ARBA" id="ARBA00006583"/>
    </source>
</evidence>
<dbReference type="CDD" id="cd06571">
    <property type="entry name" value="Bac_DnaA_C"/>
    <property type="match status" value="1"/>
</dbReference>
<evidence type="ECO:0000256" key="11">
    <source>
        <dbReference type="RuleBase" id="RU004227"/>
    </source>
</evidence>
<dbReference type="InterPro" id="IPR038454">
    <property type="entry name" value="DnaA_N_sf"/>
</dbReference>
<reference evidence="15 16" key="1">
    <citation type="submission" date="2016-08" db="EMBL/GenBank/DDBJ databases">
        <title>Identification and validation of antigenic proteins from Pajaroellobacter abortibovis using de-novo genome sequence assembly and reverse vaccinology.</title>
        <authorList>
            <person name="Welly B.T."/>
            <person name="Miller M.R."/>
            <person name="Stott J.L."/>
            <person name="Blanchard M.T."/>
            <person name="Islas-Trejo A.D."/>
            <person name="O'Rourke S.M."/>
            <person name="Young A.E."/>
            <person name="Medrano J.F."/>
            <person name="Van Eenennaam A.L."/>
        </authorList>
    </citation>
    <scope>NUCLEOTIDE SEQUENCE [LARGE SCALE GENOMIC DNA]</scope>
    <source>
        <strain evidence="15 16">BTF92-0548A/99-0131</strain>
    </source>
</reference>
<proteinExistence type="inferred from homology"/>
<comment type="domain">
    <text evidence="8">Domain I is involved in oligomerization and binding regulators, domain II is flexibile and of varying length in different bacteria, domain III forms the AAA+ region, while domain IV binds dsDNA.</text>
</comment>
<dbReference type="InterPro" id="IPR018312">
    <property type="entry name" value="Chromosome_initiator_DnaA_CS"/>
</dbReference>
<gene>
    <name evidence="8" type="primary">dnaA</name>
    <name evidence="15" type="ORF">BCY86_07760</name>
</gene>
<dbReference type="GO" id="GO:0005737">
    <property type="term" value="C:cytoplasm"/>
    <property type="evidence" value="ECO:0007669"/>
    <property type="project" value="UniProtKB-SubCell"/>
</dbReference>
<evidence type="ECO:0000259" key="13">
    <source>
        <dbReference type="SMART" id="SM00382"/>
    </source>
</evidence>
<dbReference type="SUPFAM" id="SSF48295">
    <property type="entry name" value="TrpR-like"/>
    <property type="match status" value="1"/>
</dbReference>
<evidence type="ECO:0000256" key="8">
    <source>
        <dbReference type="HAMAP-Rule" id="MF_00377"/>
    </source>
</evidence>
<dbReference type="STRING" id="1882918.BCY86_07760"/>
<keyword evidence="2 8" id="KW-0963">Cytoplasm</keyword>
<evidence type="ECO:0000256" key="4">
    <source>
        <dbReference type="ARBA" id="ARBA00022741"/>
    </source>
</evidence>
<dbReference type="GO" id="GO:0006275">
    <property type="term" value="P:regulation of DNA replication"/>
    <property type="evidence" value="ECO:0007669"/>
    <property type="project" value="UniProtKB-UniRule"/>
</dbReference>
<feature type="domain" description="Chromosomal replication initiator DnaA C-terminal" evidence="14">
    <location>
        <begin position="402"/>
        <end position="471"/>
    </location>
</feature>
<feature type="region of interest" description="Domain IV, binds dsDNA" evidence="8">
    <location>
        <begin position="375"/>
        <end position="496"/>
    </location>
</feature>
<protein>
    <recommendedName>
        <fullName evidence="8 9">Chromosomal replication initiator protein DnaA</fullName>
    </recommendedName>
</protein>
<evidence type="ECO:0000256" key="5">
    <source>
        <dbReference type="ARBA" id="ARBA00022840"/>
    </source>
</evidence>
<organism evidence="15 16">
    <name type="scientific">Pajaroellobacter abortibovis</name>
    <dbReference type="NCBI Taxonomy" id="1882918"/>
    <lineage>
        <taxon>Bacteria</taxon>
        <taxon>Pseudomonadati</taxon>
        <taxon>Myxococcota</taxon>
        <taxon>Polyangia</taxon>
        <taxon>Polyangiales</taxon>
        <taxon>Polyangiaceae</taxon>
    </lineage>
</organism>
<dbReference type="Pfam" id="PF08299">
    <property type="entry name" value="Bac_DnaA_C"/>
    <property type="match status" value="1"/>
</dbReference>
<dbReference type="CDD" id="cd00009">
    <property type="entry name" value="AAA"/>
    <property type="match status" value="1"/>
</dbReference>
<dbReference type="Proteomes" id="UP000185544">
    <property type="component" value="Chromosome"/>
</dbReference>
<dbReference type="HAMAP" id="MF_00377">
    <property type="entry name" value="DnaA_bact"/>
    <property type="match status" value="1"/>
</dbReference>
<keyword evidence="16" id="KW-1185">Reference proteome</keyword>
<dbReference type="Pfam" id="PF00308">
    <property type="entry name" value="Bac_DnaA"/>
    <property type="match status" value="1"/>
</dbReference>
<dbReference type="SMART" id="SM00760">
    <property type="entry name" value="Bac_DnaA_C"/>
    <property type="match status" value="1"/>
</dbReference>
<evidence type="ECO:0000256" key="7">
    <source>
        <dbReference type="ARBA" id="ARBA00023125"/>
    </source>
</evidence>
<evidence type="ECO:0000313" key="16">
    <source>
        <dbReference type="Proteomes" id="UP000185544"/>
    </source>
</evidence>
<dbReference type="GO" id="GO:0005524">
    <property type="term" value="F:ATP binding"/>
    <property type="evidence" value="ECO:0007669"/>
    <property type="project" value="UniProtKB-UniRule"/>
</dbReference>
<dbReference type="GO" id="GO:0006270">
    <property type="term" value="P:DNA replication initiation"/>
    <property type="evidence" value="ECO:0007669"/>
    <property type="project" value="UniProtKB-UniRule"/>
</dbReference>
<feature type="region of interest" description="Domain I, interacts with DnaA modulators" evidence="8">
    <location>
        <begin position="1"/>
        <end position="118"/>
    </location>
</feature>
<dbReference type="PANTHER" id="PTHR30050">
    <property type="entry name" value="CHROMOSOMAL REPLICATION INITIATOR PROTEIN DNAA"/>
    <property type="match status" value="1"/>
</dbReference>
<comment type="caution">
    <text evidence="8">Lacks conserved residue(s) required for the propagation of feature annotation.</text>
</comment>
<sequence length="496" mass="55735">MQSVKKIIDYDSETPPSLWEKAVKSVRNRSPGSFDQWFSGIQYDGMVDGILSLRARDEFVRSWVEDHFIPSLADYIREHTGWSVQLTWTIDHNLERPVASIPATPPPLRTGPVPLKPTAANGNSTPHHQMEPAQPPNVTSKDCVSPSDKTSSTFAERINKKYTFANFVVGPSNQLAHAAAIGAAGGGGTRHNPLFICGGTGLGKTHLVHAVAHRIQQEHPSARIVYVSAERFVNEFVQALADHKMNEFRSRYRVQCDVLLVDDIQFLASKTQTQEEFFHAFNALHQFGKQIIVTSDKYPQQLERMEERLISRFTWGLVADIQPPELETRVAILKKKAAFEGIPLDDEVALYIAQAVRSNIRELEGALIRLIAKSSLIHQPLDLAFACSEMAATRGDRNSDTRIEDIQRFVCHRFKLRSTDLTGKQRHKTIALARHIAMYLCKISIKSSLPEIGRAFGNRDHTTVLNGIRKIEALREANLEVRAHVEFLEKKLGLND</sequence>
<dbReference type="Gene3D" id="3.40.50.300">
    <property type="entry name" value="P-loop containing nucleotide triphosphate hydrolases"/>
    <property type="match status" value="1"/>
</dbReference>
<keyword evidence="6 8" id="KW-0446">Lipid-binding</keyword>
<dbReference type="Gene3D" id="3.30.300.180">
    <property type="match status" value="1"/>
</dbReference>
<dbReference type="InterPro" id="IPR027417">
    <property type="entry name" value="P-loop_NTPase"/>
</dbReference>
<dbReference type="RefSeq" id="WP_075277661.1">
    <property type="nucleotide sequence ID" value="NZ_CP016908.1"/>
</dbReference>
<keyword evidence="5 8" id="KW-0067">ATP-binding</keyword>
<evidence type="ECO:0000313" key="15">
    <source>
        <dbReference type="EMBL" id="APS00959.1"/>
    </source>
</evidence>
<dbReference type="AlphaFoldDB" id="A0A1L6MZL5"/>
<dbReference type="InterPro" id="IPR010921">
    <property type="entry name" value="Trp_repressor/repl_initiator"/>
</dbReference>
<dbReference type="Pfam" id="PF11638">
    <property type="entry name" value="DnaA_N"/>
    <property type="match status" value="1"/>
</dbReference>
<dbReference type="GO" id="GO:0005886">
    <property type="term" value="C:plasma membrane"/>
    <property type="evidence" value="ECO:0007669"/>
    <property type="project" value="TreeGrafter"/>
</dbReference>
<evidence type="ECO:0000259" key="14">
    <source>
        <dbReference type="SMART" id="SM00760"/>
    </source>
</evidence>
<dbReference type="GO" id="GO:0003688">
    <property type="term" value="F:DNA replication origin binding"/>
    <property type="evidence" value="ECO:0007669"/>
    <property type="project" value="UniProtKB-UniRule"/>
</dbReference>
<dbReference type="InterPro" id="IPR020591">
    <property type="entry name" value="Chromosome_initiator_DnaA-like"/>
</dbReference>
<evidence type="ECO:0000256" key="10">
    <source>
        <dbReference type="RuleBase" id="RU000577"/>
    </source>
</evidence>
<dbReference type="InterPro" id="IPR003593">
    <property type="entry name" value="AAA+_ATPase"/>
</dbReference>
<dbReference type="PRINTS" id="PR00051">
    <property type="entry name" value="DNAA"/>
</dbReference>
<feature type="domain" description="AAA+ ATPase" evidence="13">
    <location>
        <begin position="190"/>
        <end position="320"/>
    </location>
</feature>
<dbReference type="SMART" id="SM00382">
    <property type="entry name" value="AAA"/>
    <property type="match status" value="1"/>
</dbReference>
<evidence type="ECO:0000256" key="9">
    <source>
        <dbReference type="NCBIfam" id="TIGR00362"/>
    </source>
</evidence>
<name>A0A1L6MZL5_9BACT</name>
<dbReference type="InterPro" id="IPR013317">
    <property type="entry name" value="DnaA_dom"/>
</dbReference>
<comment type="subunit">
    <text evidence="8">Oligomerizes as a right-handed, spiral filament on DNA at oriC.</text>
</comment>
<accession>A0A1L6MZL5</accession>
<feature type="binding site" evidence="8">
    <location>
        <position position="201"/>
    </location>
    <ligand>
        <name>ATP</name>
        <dbReference type="ChEBI" id="CHEBI:30616"/>
    </ligand>
</feature>
<keyword evidence="7 8" id="KW-0238">DNA-binding</keyword>
<evidence type="ECO:0000256" key="6">
    <source>
        <dbReference type="ARBA" id="ARBA00023121"/>
    </source>
</evidence>
<dbReference type="Gene3D" id="1.10.1750.10">
    <property type="match status" value="1"/>
</dbReference>
<feature type="binding site" evidence="8">
    <location>
        <position position="203"/>
    </location>
    <ligand>
        <name>ATP</name>
        <dbReference type="ChEBI" id="CHEBI:30616"/>
    </ligand>
</feature>
<dbReference type="FunFam" id="3.40.50.300:FF:000668">
    <property type="entry name" value="Chromosomal replication initiator protein DnaA"/>
    <property type="match status" value="1"/>
</dbReference>
<feature type="binding site" evidence="8">
    <location>
        <position position="205"/>
    </location>
    <ligand>
        <name>ATP</name>
        <dbReference type="ChEBI" id="CHEBI:30616"/>
    </ligand>
</feature>
<keyword evidence="3 8" id="KW-0235">DNA replication</keyword>
<feature type="compositionally biased region" description="Polar residues" evidence="12">
    <location>
        <begin position="136"/>
        <end position="148"/>
    </location>
</feature>
<evidence type="ECO:0000256" key="2">
    <source>
        <dbReference type="ARBA" id="ARBA00022490"/>
    </source>
</evidence>
<dbReference type="NCBIfam" id="TIGR00362">
    <property type="entry name" value="DnaA"/>
    <property type="match status" value="1"/>
</dbReference>
<comment type="similarity">
    <text evidence="1 8 11">Belongs to the DnaA family.</text>
</comment>
<evidence type="ECO:0000256" key="12">
    <source>
        <dbReference type="SAM" id="MobiDB-lite"/>
    </source>
</evidence>
<dbReference type="InterPro" id="IPR001957">
    <property type="entry name" value="Chromosome_initiator_DnaA"/>
</dbReference>
<dbReference type="KEGG" id="pabo:BCY86_07760"/>
<dbReference type="PROSITE" id="PS01008">
    <property type="entry name" value="DNAA"/>
    <property type="match status" value="1"/>
</dbReference>
<dbReference type="InterPro" id="IPR024633">
    <property type="entry name" value="DnaA_N_dom"/>
</dbReference>